<protein>
    <recommendedName>
        <fullName evidence="11">AEC family transporter</fullName>
    </recommendedName>
</protein>
<accession>A0A1G5RXR4</accession>
<dbReference type="Gene3D" id="1.20.1530.20">
    <property type="match status" value="1"/>
</dbReference>
<name>A0A1G5RXR4_9FIRM</name>
<evidence type="ECO:0000256" key="4">
    <source>
        <dbReference type="ARBA" id="ARBA00022475"/>
    </source>
</evidence>
<dbReference type="PANTHER" id="PTHR36838">
    <property type="entry name" value="AUXIN EFFLUX CARRIER FAMILY PROTEIN"/>
    <property type="match status" value="1"/>
</dbReference>
<evidence type="ECO:0000256" key="3">
    <source>
        <dbReference type="ARBA" id="ARBA00022448"/>
    </source>
</evidence>
<evidence type="ECO:0000313" key="9">
    <source>
        <dbReference type="EMBL" id="SCZ78251.1"/>
    </source>
</evidence>
<dbReference type="InterPro" id="IPR004776">
    <property type="entry name" value="Mem_transp_PIN-like"/>
</dbReference>
<evidence type="ECO:0000256" key="8">
    <source>
        <dbReference type="SAM" id="Phobius"/>
    </source>
</evidence>
<keyword evidence="6 8" id="KW-1133">Transmembrane helix</keyword>
<comment type="subcellular location">
    <subcellularLocation>
        <location evidence="1">Cell membrane</location>
        <topology evidence="1">Multi-pass membrane protein</topology>
    </subcellularLocation>
</comment>
<keyword evidence="5 8" id="KW-0812">Transmembrane</keyword>
<dbReference type="EMBL" id="FMWL01000004">
    <property type="protein sequence ID" value="SCZ78251.1"/>
    <property type="molecule type" value="Genomic_DNA"/>
</dbReference>
<gene>
    <name evidence="9" type="ORF">SAMN03080599_01178</name>
</gene>
<dbReference type="AlphaFoldDB" id="A0A1G5RXR4"/>
<dbReference type="OrthoDB" id="9794315at2"/>
<keyword evidence="7 8" id="KW-0472">Membrane</keyword>
<evidence type="ECO:0000256" key="2">
    <source>
        <dbReference type="ARBA" id="ARBA00010145"/>
    </source>
</evidence>
<evidence type="ECO:0000256" key="6">
    <source>
        <dbReference type="ARBA" id="ARBA00022989"/>
    </source>
</evidence>
<dbReference type="RefSeq" id="WP_092589967.1">
    <property type="nucleotide sequence ID" value="NZ_FMWL01000004.1"/>
</dbReference>
<feature type="transmembrane region" description="Helical" evidence="8">
    <location>
        <begin position="255"/>
        <end position="274"/>
    </location>
</feature>
<organism evidence="9 10">
    <name type="scientific">Acidaminobacter hydrogenoformans DSM 2784</name>
    <dbReference type="NCBI Taxonomy" id="1120920"/>
    <lineage>
        <taxon>Bacteria</taxon>
        <taxon>Bacillati</taxon>
        <taxon>Bacillota</taxon>
        <taxon>Clostridia</taxon>
        <taxon>Peptostreptococcales</taxon>
        <taxon>Acidaminobacteraceae</taxon>
        <taxon>Acidaminobacter</taxon>
    </lineage>
</organism>
<comment type="similarity">
    <text evidence="2">Belongs to the auxin efflux carrier (TC 2.A.69) family.</text>
</comment>
<reference evidence="9 10" key="1">
    <citation type="submission" date="2016-10" db="EMBL/GenBank/DDBJ databases">
        <authorList>
            <person name="de Groot N.N."/>
        </authorList>
    </citation>
    <scope>NUCLEOTIDE SEQUENCE [LARGE SCALE GENOMIC DNA]</scope>
    <source>
        <strain evidence="9 10">DSM 2784</strain>
    </source>
</reference>
<dbReference type="GO" id="GO:0005886">
    <property type="term" value="C:plasma membrane"/>
    <property type="evidence" value="ECO:0007669"/>
    <property type="project" value="UniProtKB-SubCell"/>
</dbReference>
<feature type="transmembrane region" description="Helical" evidence="8">
    <location>
        <begin position="37"/>
        <end position="56"/>
    </location>
</feature>
<dbReference type="Pfam" id="PF03547">
    <property type="entry name" value="Mem_trans"/>
    <property type="match status" value="2"/>
</dbReference>
<sequence>MQNFIFSLNIILPLFLLMSLGYGLKHLGMFDPKSLKVLNSLAFKALLPALVFNNIYLTDKNGHFDARVILFAAVSAFAIFGVFTVVTVMLEKDNRRRATLIQGIGRSNSIIFSLPIVASIYGPERAGITAIVVGTVVPIFNALSVIVLSVFGKRKVSPWGLVLNVLKNPLILGSLAGILAMNAGLTLPVPVEKTVGDLAKAATPLAILALGGSFNFSAVKDNTKYIAYGVFSKLVVIPGILVPLCVKLGFTGPELVTLVIMYAAPAAVSTYTMAQQMDADDVLAGQLVVFGSALSVVTIFFWLFGLRSLGLI</sequence>
<evidence type="ECO:0000313" key="10">
    <source>
        <dbReference type="Proteomes" id="UP000199208"/>
    </source>
</evidence>
<keyword evidence="10" id="KW-1185">Reference proteome</keyword>
<evidence type="ECO:0008006" key="11">
    <source>
        <dbReference type="Google" id="ProtNLM"/>
    </source>
</evidence>
<keyword evidence="4" id="KW-1003">Cell membrane</keyword>
<dbReference type="GO" id="GO:0055085">
    <property type="term" value="P:transmembrane transport"/>
    <property type="evidence" value="ECO:0007669"/>
    <property type="project" value="InterPro"/>
</dbReference>
<evidence type="ECO:0000256" key="1">
    <source>
        <dbReference type="ARBA" id="ARBA00004651"/>
    </source>
</evidence>
<dbReference type="Proteomes" id="UP000199208">
    <property type="component" value="Unassembled WGS sequence"/>
</dbReference>
<feature type="transmembrane region" description="Helical" evidence="8">
    <location>
        <begin position="225"/>
        <end position="246"/>
    </location>
</feature>
<dbReference type="PANTHER" id="PTHR36838:SF4">
    <property type="entry name" value="AUXIN EFFLUX CARRIER FAMILY PROTEIN"/>
    <property type="match status" value="1"/>
</dbReference>
<feature type="transmembrane region" description="Helical" evidence="8">
    <location>
        <begin position="6"/>
        <end position="25"/>
    </location>
</feature>
<keyword evidence="3" id="KW-0813">Transport</keyword>
<dbReference type="STRING" id="1120920.SAMN03080599_01178"/>
<dbReference type="InterPro" id="IPR038770">
    <property type="entry name" value="Na+/solute_symporter_sf"/>
</dbReference>
<proteinExistence type="inferred from homology"/>
<feature type="transmembrane region" description="Helical" evidence="8">
    <location>
        <begin position="286"/>
        <end position="306"/>
    </location>
</feature>
<feature type="transmembrane region" description="Helical" evidence="8">
    <location>
        <begin position="128"/>
        <end position="151"/>
    </location>
</feature>
<evidence type="ECO:0000256" key="5">
    <source>
        <dbReference type="ARBA" id="ARBA00022692"/>
    </source>
</evidence>
<evidence type="ECO:0000256" key="7">
    <source>
        <dbReference type="ARBA" id="ARBA00023136"/>
    </source>
</evidence>
<feature type="transmembrane region" description="Helical" evidence="8">
    <location>
        <begin position="68"/>
        <end position="90"/>
    </location>
</feature>